<evidence type="ECO:0000313" key="3">
    <source>
        <dbReference type="EMBL" id="SDZ97083.1"/>
    </source>
</evidence>
<name>A0A1H3XCM1_9FIRM</name>
<dbReference type="AlphaFoldDB" id="A0A1H3XCM1"/>
<dbReference type="RefSeq" id="WP_176966572.1">
    <property type="nucleotide sequence ID" value="NZ_FNRK01000002.1"/>
</dbReference>
<reference evidence="3 4" key="1">
    <citation type="submission" date="2016-10" db="EMBL/GenBank/DDBJ databases">
        <authorList>
            <person name="de Groot N.N."/>
        </authorList>
    </citation>
    <scope>NUCLEOTIDE SEQUENCE [LARGE SCALE GENOMIC DNA]</scope>
    <source>
        <strain evidence="3 4">SR12</strain>
    </source>
</reference>
<dbReference type="EMBL" id="FNRK01000002">
    <property type="protein sequence ID" value="SDZ97083.1"/>
    <property type="molecule type" value="Genomic_DNA"/>
</dbReference>
<organism evidence="3 4">
    <name type="scientific">Eubacterium aggregans</name>
    <dbReference type="NCBI Taxonomy" id="81409"/>
    <lineage>
        <taxon>Bacteria</taxon>
        <taxon>Bacillati</taxon>
        <taxon>Bacillota</taxon>
        <taxon>Clostridia</taxon>
        <taxon>Eubacteriales</taxon>
        <taxon>Eubacteriaceae</taxon>
        <taxon>Eubacterium</taxon>
    </lineage>
</organism>
<evidence type="ECO:0000313" key="4">
    <source>
        <dbReference type="Proteomes" id="UP000199394"/>
    </source>
</evidence>
<keyword evidence="4" id="KW-1185">Reference proteome</keyword>
<dbReference type="Proteomes" id="UP000199394">
    <property type="component" value="Unassembled WGS sequence"/>
</dbReference>
<evidence type="ECO:0000259" key="2">
    <source>
        <dbReference type="Pfam" id="PF10651"/>
    </source>
</evidence>
<sequence>MNKINVPIMLDMDQRLKDEILKVNQYDTNIWELSLTLIKNGVAVVVTDLSARMWCSKPDGTHVYKDCVISGGKIIADAGGQMFTAAGTVDCEIELSGATQTLGSPQFCIGVAKSVKDEHAMESSDEYTAINAAVTAAEQSATQAGQSATQAGQSATEAGQAATRAGQSSSDALASQNAAAISATNAAASETTAKQQAEIAAQKEEAAAISKSDAEGAAIRAKASEDAAAEYAAQAAGSSTITFWIDPADNGLNITVNDETTA</sequence>
<protein>
    <recommendedName>
        <fullName evidence="2">BppU N-terminal domain-containing protein</fullName>
    </recommendedName>
</protein>
<gene>
    <name evidence="3" type="ORF">SAMN04515656_1024</name>
</gene>
<feature type="domain" description="BppU N-terminal" evidence="2">
    <location>
        <begin position="15"/>
        <end position="134"/>
    </location>
</feature>
<dbReference type="Pfam" id="PF10651">
    <property type="entry name" value="BppU_N"/>
    <property type="match status" value="1"/>
</dbReference>
<evidence type="ECO:0000256" key="1">
    <source>
        <dbReference type="SAM" id="MobiDB-lite"/>
    </source>
</evidence>
<dbReference type="STRING" id="81409.SAMN04515656_1024"/>
<accession>A0A1H3XCM1</accession>
<proteinExistence type="predicted"/>
<dbReference type="InterPro" id="IPR018913">
    <property type="entry name" value="BppU_N"/>
</dbReference>
<feature type="region of interest" description="Disordered" evidence="1">
    <location>
        <begin position="141"/>
        <end position="170"/>
    </location>
</feature>